<evidence type="ECO:0000313" key="2">
    <source>
        <dbReference type="EMBL" id="QHT96965.1"/>
    </source>
</evidence>
<evidence type="ECO:0000256" key="1">
    <source>
        <dbReference type="SAM" id="Phobius"/>
    </source>
</evidence>
<dbReference type="AlphaFoldDB" id="A0A6C0IX07"/>
<keyword evidence="1" id="KW-1133">Transmembrane helix</keyword>
<protein>
    <submittedName>
        <fullName evidence="2">Uncharacterized protein</fullName>
    </submittedName>
</protein>
<accession>A0A6C0IX07</accession>
<feature type="transmembrane region" description="Helical" evidence="1">
    <location>
        <begin position="37"/>
        <end position="55"/>
    </location>
</feature>
<dbReference type="EMBL" id="MN740271">
    <property type="protein sequence ID" value="QHT96965.1"/>
    <property type="molecule type" value="Genomic_DNA"/>
</dbReference>
<proteinExistence type="predicted"/>
<keyword evidence="1" id="KW-0472">Membrane</keyword>
<reference evidence="2" key="1">
    <citation type="journal article" date="2020" name="Nature">
        <title>Giant virus diversity and host interactions through global metagenomics.</title>
        <authorList>
            <person name="Schulz F."/>
            <person name="Roux S."/>
            <person name="Paez-Espino D."/>
            <person name="Jungbluth S."/>
            <person name="Walsh D.A."/>
            <person name="Denef V.J."/>
            <person name="McMahon K.D."/>
            <person name="Konstantinidis K.T."/>
            <person name="Eloe-Fadrosh E.A."/>
            <person name="Kyrpides N.C."/>
            <person name="Woyke T."/>
        </authorList>
    </citation>
    <scope>NUCLEOTIDE SEQUENCE</scope>
    <source>
        <strain evidence="2">GVMAG-M-3300024510-1</strain>
    </source>
</reference>
<name>A0A6C0IX07_9ZZZZ</name>
<organism evidence="2">
    <name type="scientific">viral metagenome</name>
    <dbReference type="NCBI Taxonomy" id="1070528"/>
    <lineage>
        <taxon>unclassified sequences</taxon>
        <taxon>metagenomes</taxon>
        <taxon>organismal metagenomes</taxon>
    </lineage>
</organism>
<feature type="transmembrane region" description="Helical" evidence="1">
    <location>
        <begin position="95"/>
        <end position="114"/>
    </location>
</feature>
<sequence>MNQERFALFLIGCMGSRLALAEGARHYEGTDTLAKIAPFAFLPALGFTILFIFGLRTHGPETFGDLIWWDNLRPVHAILYAMFAVAAMNHRPSSHYLYIDLVIGLFAWITFHSFKR</sequence>
<keyword evidence="1" id="KW-0812">Transmembrane</keyword>